<dbReference type="AlphaFoldDB" id="A0AB39VLU0"/>
<sequence length="71" mass="8026">MSLPLPLLARVLAIPLSVVEKMKFFELPESTRNHAEELLKELMLISQPIDNEPAVKLAQIVKSALIELYKN</sequence>
<organism evidence="1">
    <name type="scientific">Rouxiella sp. WC2420</name>
    <dbReference type="NCBI Taxonomy" id="3234145"/>
    <lineage>
        <taxon>Bacteria</taxon>
        <taxon>Pseudomonadati</taxon>
        <taxon>Pseudomonadota</taxon>
        <taxon>Gammaproteobacteria</taxon>
        <taxon>Enterobacterales</taxon>
        <taxon>Yersiniaceae</taxon>
        <taxon>Rouxiella</taxon>
    </lineage>
</organism>
<proteinExistence type="predicted"/>
<reference evidence="1" key="1">
    <citation type="submission" date="2024-07" db="EMBL/GenBank/DDBJ databases">
        <authorList>
            <person name="Biller S.J."/>
        </authorList>
    </citation>
    <scope>NUCLEOTIDE SEQUENCE</scope>
    <source>
        <strain evidence="1">WC2420</strain>
    </source>
</reference>
<accession>A0AB39VLU0</accession>
<name>A0AB39VLU0_9GAMM</name>
<gene>
    <name evidence="1" type="ORF">AB3G37_16495</name>
</gene>
<evidence type="ECO:0000313" key="1">
    <source>
        <dbReference type="EMBL" id="XDU71149.1"/>
    </source>
</evidence>
<protein>
    <submittedName>
        <fullName evidence="1">Uncharacterized protein</fullName>
    </submittedName>
</protein>
<dbReference type="RefSeq" id="WP_369788506.1">
    <property type="nucleotide sequence ID" value="NZ_CP165628.1"/>
</dbReference>
<dbReference type="EMBL" id="CP165628">
    <property type="protein sequence ID" value="XDU71149.1"/>
    <property type="molecule type" value="Genomic_DNA"/>
</dbReference>